<dbReference type="PANTHER" id="PTHR47331">
    <property type="entry name" value="PHD-TYPE DOMAIN-CONTAINING PROTEIN"/>
    <property type="match status" value="1"/>
</dbReference>
<feature type="domain" description="DUF5641" evidence="4">
    <location>
        <begin position="456"/>
        <end position="550"/>
    </location>
</feature>
<feature type="domain" description="Phlebovirus glycoprotein G2 fusion" evidence="3">
    <location>
        <begin position="821"/>
        <end position="1115"/>
    </location>
</feature>
<keyword evidence="2" id="KW-0812">Transmembrane</keyword>
<gene>
    <name evidence="5" type="primary">Acey_s0131.g1616</name>
    <name evidence="5" type="ORF">Y032_0131g1616</name>
</gene>
<evidence type="ECO:0000256" key="2">
    <source>
        <dbReference type="SAM" id="Phobius"/>
    </source>
</evidence>
<feature type="domain" description="DUF5641" evidence="4">
    <location>
        <begin position="194"/>
        <end position="288"/>
    </location>
</feature>
<reference evidence="6" key="1">
    <citation type="journal article" date="2015" name="Nat. Genet.">
        <title>The genome and transcriptome of the zoonotic hookworm Ancylostoma ceylanicum identify infection-specific gene families.</title>
        <authorList>
            <person name="Schwarz E.M."/>
            <person name="Hu Y."/>
            <person name="Antoshechkin I."/>
            <person name="Miller M.M."/>
            <person name="Sternberg P.W."/>
            <person name="Aroian R.V."/>
        </authorList>
    </citation>
    <scope>NUCLEOTIDE SEQUENCE</scope>
    <source>
        <strain evidence="6">HY135</strain>
    </source>
</reference>
<sequence length="1585" mass="182558">MPHLNVQKDEEGLLRCFGKLGKSTLENETKNPMIILQNSWLAQAVIRDYHMKGHPGISHTMALNPGLSRELSNREIDWRHITPYAPWQGGVYERLIQSVKHSLYKTVGQAVLSFDELSTVLVEIEALLNTRPLLYVDSDSVNESILRPIDFQQSQLEINYPFDFNPELEQDPTYLPSKEQVFLRTKTQAVQALQSSCQFTEKFWNIWQTQYLTSLREKHQIEIDKKRRSNRVPKQGDVVLISEPIQPRHCWKMGRVDEVIVDSNGEIREATVILPSKRKIRRPVNLLIPFEIEDEPTEDANLAEKQALEDQNKPNKPDAKMSNSTYDLRPRKKINYNEETRTIQHVRWTPLFISTLLSMAFLCGFSQAYETFGSNTSSGRHSLRCMQGGVELITLDQVPFEICAEDSCQTYLTPQSQLEINYPFDFNLELEQDPTYLPSEEQVFLRTKTQAVQALQSSCQFTEKFWNIWQTQYLTSLREKHQIEIDKKRRSNRVPKQGDVVLISEPIQPRHCWKMGRVDEVIVDSNGEIREATVILPSKRKIRRPVNLLIPFEIEDEPTEDANLAEKQALEDQNKPNDAKMSTSTYDLRPRKKINYNEEIRTIQHVRWTPFFISTLLSMAFLCGFSQAYETSGSNTSSGRHSLRCIQGGVELITLDQVPFEICAEDSCQTYLTPQVREIVKFPPQVVLHEHSVHWKFTDNHSIGTLETICPPAPFCEYIDCTVCSALIFNPECWPVGAILAFAIVAYFVLTGCYVFPLVIGQPIRWTARFLCQVTRVLWNLYRNLRSRTRRRQNRRRSIDLVQLLAIIILTGVGNSPTSGCQLVNVFSHSSTICTEYKTGQVCKIQLSEILKINPFKREACFKLTRNQTTIHEIRASWKNLVLTCEKETHYFTRDTDHNVIDSKRCPHMGSCVSNKCAAVNSSSIIPELDIGNKFPGNTYCVESCGGPGCDCFYWGSGCLFYRIYLTPRTTQVFEVYHCNRWQETVAIEFTHFDAVKGKTKTFLAHMLPNVPIKWKSFTFTLTSITVPPMPLLHTSFISDGNNTALWKAELKPSLRCNNETAATKLRCEVIEDCTCYPAETQANCKCKDLSISNWFNDLRHRLPVVLPAVTFRISRMFLNAGDIDGETTFLQAFIQVSNPTAFSLETQLQAVLNAIHRQVKVAVTDRVQWTHMVGDTTFLQAGPGEQILLTNRCLRTAMVTKERIQRLGTWYILMDRIYETQVEAGKIPAERRQEWLRDGARQEHDARATSVLNLVRSQLSFVKTSIRNMQDHLTKCERNFYEAECRSRDQVLMKQLKEEWNTVEEKLTTQVLELQDKLHEREKRIEQLEAKVSELEQLAVEDPSVPDERGSEERVVSDRESSRGSRHSVEDRRVQDVEDAEYWERMMDEIKEDRSADSPEGPFQMPKLIPISPAASDEGPEPPPKSPRMDRSPISRWRGMNTEMLEREVAEMERCFQVFPFRKLGDSSRGVQGDIVCAFCEAEGQHYSDSCAQVVNGDQRLEIINIRGWCKYCLEDCPVNRQCKFARKQCWYCRQLEGTVFEGLIPRDDGHHRALCNVPDAKSEARSWILEAREELKLRRAGRR</sequence>
<evidence type="ECO:0000313" key="6">
    <source>
        <dbReference type="Proteomes" id="UP000024635"/>
    </source>
</evidence>
<dbReference type="InterPro" id="IPR040676">
    <property type="entry name" value="DUF5641"/>
</dbReference>
<feature type="transmembrane region" description="Helical" evidence="2">
    <location>
        <begin position="798"/>
        <end position="815"/>
    </location>
</feature>
<dbReference type="InterPro" id="IPR036397">
    <property type="entry name" value="RNaseH_sf"/>
</dbReference>
<dbReference type="STRING" id="53326.A0A016T6S7"/>
<keyword evidence="6" id="KW-1185">Reference proteome</keyword>
<feature type="compositionally biased region" description="Basic and acidic residues" evidence="1">
    <location>
        <begin position="1347"/>
        <end position="1375"/>
    </location>
</feature>
<dbReference type="Gene3D" id="3.30.420.10">
    <property type="entry name" value="Ribonuclease H-like superfamily/Ribonuclease H"/>
    <property type="match status" value="1"/>
</dbReference>
<dbReference type="EMBL" id="JARK01001467">
    <property type="protein sequence ID" value="EYB98425.1"/>
    <property type="molecule type" value="Genomic_DNA"/>
</dbReference>
<protein>
    <recommendedName>
        <fullName evidence="7">Integrase catalytic domain-containing protein</fullName>
    </recommendedName>
</protein>
<feature type="transmembrane region" description="Helical" evidence="2">
    <location>
        <begin position="734"/>
        <end position="760"/>
    </location>
</feature>
<dbReference type="Gene3D" id="2.60.98.50">
    <property type="match status" value="1"/>
</dbReference>
<evidence type="ECO:0008006" key="7">
    <source>
        <dbReference type="Google" id="ProtNLM"/>
    </source>
</evidence>
<evidence type="ECO:0000256" key="1">
    <source>
        <dbReference type="SAM" id="MobiDB-lite"/>
    </source>
</evidence>
<evidence type="ECO:0000259" key="3">
    <source>
        <dbReference type="Pfam" id="PF07245"/>
    </source>
</evidence>
<dbReference type="Pfam" id="PF18701">
    <property type="entry name" value="DUF5641"/>
    <property type="match status" value="2"/>
</dbReference>
<dbReference type="SUPFAM" id="SSF53098">
    <property type="entry name" value="Ribonuclease H-like"/>
    <property type="match status" value="1"/>
</dbReference>
<dbReference type="InterPro" id="IPR012337">
    <property type="entry name" value="RNaseH-like_sf"/>
</dbReference>
<keyword evidence="2" id="KW-1133">Transmembrane helix</keyword>
<keyword evidence="2" id="KW-0472">Membrane</keyword>
<name>A0A016T6S7_9BILA</name>
<dbReference type="Proteomes" id="UP000024635">
    <property type="component" value="Unassembled WGS sequence"/>
</dbReference>
<dbReference type="InterPro" id="IPR009878">
    <property type="entry name" value="Phlebovirus_G2_fusion"/>
</dbReference>
<feature type="region of interest" description="Disordered" evidence="1">
    <location>
        <begin position="1338"/>
        <end position="1375"/>
    </location>
</feature>
<dbReference type="GO" id="GO:0003676">
    <property type="term" value="F:nucleic acid binding"/>
    <property type="evidence" value="ECO:0007669"/>
    <property type="project" value="InterPro"/>
</dbReference>
<dbReference type="OrthoDB" id="5875705at2759"/>
<evidence type="ECO:0000259" key="4">
    <source>
        <dbReference type="Pfam" id="PF18701"/>
    </source>
</evidence>
<evidence type="ECO:0000313" key="5">
    <source>
        <dbReference type="EMBL" id="EYB98425.1"/>
    </source>
</evidence>
<accession>A0A016T6S7</accession>
<proteinExistence type="predicted"/>
<feature type="region of interest" description="Disordered" evidence="1">
    <location>
        <begin position="1393"/>
        <end position="1435"/>
    </location>
</feature>
<comment type="caution">
    <text evidence="5">The sequence shown here is derived from an EMBL/GenBank/DDBJ whole genome shotgun (WGS) entry which is preliminary data.</text>
</comment>
<dbReference type="Pfam" id="PF07245">
    <property type="entry name" value="Phlebovirus_G2"/>
    <property type="match status" value="1"/>
</dbReference>
<organism evidence="5 6">
    <name type="scientific">Ancylostoma ceylanicum</name>
    <dbReference type="NCBI Taxonomy" id="53326"/>
    <lineage>
        <taxon>Eukaryota</taxon>
        <taxon>Metazoa</taxon>
        <taxon>Ecdysozoa</taxon>
        <taxon>Nematoda</taxon>
        <taxon>Chromadorea</taxon>
        <taxon>Rhabditida</taxon>
        <taxon>Rhabditina</taxon>
        <taxon>Rhabditomorpha</taxon>
        <taxon>Strongyloidea</taxon>
        <taxon>Ancylostomatidae</taxon>
        <taxon>Ancylostomatinae</taxon>
        <taxon>Ancylostoma</taxon>
    </lineage>
</organism>